<evidence type="ECO:0000313" key="2">
    <source>
        <dbReference type="EMBL" id="MPM61703.1"/>
    </source>
</evidence>
<gene>
    <name evidence="2" type="ORF">SDC9_108563</name>
</gene>
<comment type="caution">
    <text evidence="2">The sequence shown here is derived from an EMBL/GenBank/DDBJ whole genome shotgun (WGS) entry which is preliminary data.</text>
</comment>
<proteinExistence type="predicted"/>
<feature type="compositionally biased region" description="Polar residues" evidence="1">
    <location>
        <begin position="182"/>
        <end position="194"/>
    </location>
</feature>
<feature type="compositionally biased region" description="Basic and acidic residues" evidence="1">
    <location>
        <begin position="211"/>
        <end position="222"/>
    </location>
</feature>
<evidence type="ECO:0000256" key="1">
    <source>
        <dbReference type="SAM" id="MobiDB-lite"/>
    </source>
</evidence>
<dbReference type="AlphaFoldDB" id="A0A645BEV0"/>
<reference evidence="2" key="1">
    <citation type="submission" date="2019-08" db="EMBL/GenBank/DDBJ databases">
        <authorList>
            <person name="Kucharzyk K."/>
            <person name="Murdoch R.W."/>
            <person name="Higgins S."/>
            <person name="Loffler F."/>
        </authorList>
    </citation>
    <scope>NUCLEOTIDE SEQUENCE</scope>
</reference>
<accession>A0A645BEV0</accession>
<dbReference type="EMBL" id="VSSQ01018486">
    <property type="protein sequence ID" value="MPM61703.1"/>
    <property type="molecule type" value="Genomic_DNA"/>
</dbReference>
<name>A0A645BEV0_9ZZZZ</name>
<protein>
    <submittedName>
        <fullName evidence="2">Uncharacterized protein</fullName>
    </submittedName>
</protein>
<feature type="region of interest" description="Disordered" evidence="1">
    <location>
        <begin position="174"/>
        <end position="222"/>
    </location>
</feature>
<sequence>MADKYPNLSPYMYCAGNPMKFIDTDGREIFIFLQNDKDNKVQNAILGALGTKFSINKSINPAFALKVEGNQVKFVDPIKAKAQHDKLMDKSAKMQKKGKDVTEINAALKYYDLIAGTNETVNIYNEGNPNIGTNSNTTDVQVSNASIEGSNANISGADGRGASEAIAQIDDAFKMTDKRTGNNKPDNSPSNTRVSPRENRRLYKNHSNTSKHNDKPRYQDRW</sequence>
<organism evidence="2">
    <name type="scientific">bioreactor metagenome</name>
    <dbReference type="NCBI Taxonomy" id="1076179"/>
    <lineage>
        <taxon>unclassified sequences</taxon>
        <taxon>metagenomes</taxon>
        <taxon>ecological metagenomes</taxon>
    </lineage>
</organism>